<gene>
    <name evidence="1" type="ORF">CUNI_LOCUS17806</name>
</gene>
<comment type="caution">
    <text evidence="1">The sequence shown here is derived from an EMBL/GenBank/DDBJ whole genome shotgun (WGS) entry which is preliminary data.</text>
</comment>
<dbReference type="Proteomes" id="UP000678393">
    <property type="component" value="Unassembled WGS sequence"/>
</dbReference>
<dbReference type="AlphaFoldDB" id="A0A8S3ZVU6"/>
<name>A0A8S3ZVU6_9EUPU</name>
<dbReference type="SUPFAM" id="SSF50494">
    <property type="entry name" value="Trypsin-like serine proteases"/>
    <property type="match status" value="1"/>
</dbReference>
<dbReference type="OrthoDB" id="10500270at2759"/>
<evidence type="ECO:0000313" key="1">
    <source>
        <dbReference type="EMBL" id="CAG5132248.1"/>
    </source>
</evidence>
<proteinExistence type="predicted"/>
<protein>
    <submittedName>
        <fullName evidence="1">Uncharacterized protein</fullName>
    </submittedName>
</protein>
<dbReference type="EMBL" id="CAJHNH020005201">
    <property type="protein sequence ID" value="CAG5132248.1"/>
    <property type="molecule type" value="Genomic_DNA"/>
</dbReference>
<accession>A0A8S3ZVU6</accession>
<sequence>METLSRPGVNGKCEVEVSYGGEADLHKHWTRCEKNPGHLRFTPVDEFNVNCVPSSYQSNDLVDYVRALSDVTVRVDAGYVSEARPETFPGSDQLYPFYSNKGSIMLRVGSGWVSWVENHVPVRSAVCTCKHCRQQGTHIEAAYIHITTAAHVVFDELEAAQTRCYLFFDRGGTPAVCETAVRLTRTSSFKNDVKQDWCEMTYMTFDLALADKLDKILTRLQDLQETLVHKFRPYMGFKASLVPPYDGPITSPKETLAIIVSHPHGCSKQVSIGHCTYLSIAEGEWTKYTYTTATCPGSSGAPVFVLGRGSRWWWWFTHAHCGNCEHNKDLNYSTHNPSGIRFLCPDNNKVVNKTKLPCRSKKN</sequence>
<reference evidence="1" key="1">
    <citation type="submission" date="2021-04" db="EMBL/GenBank/DDBJ databases">
        <authorList>
            <consortium name="Molecular Ecology Group"/>
        </authorList>
    </citation>
    <scope>NUCLEOTIDE SEQUENCE</scope>
</reference>
<dbReference type="InterPro" id="IPR009003">
    <property type="entry name" value="Peptidase_S1_PA"/>
</dbReference>
<organism evidence="1 2">
    <name type="scientific">Candidula unifasciata</name>
    <dbReference type="NCBI Taxonomy" id="100452"/>
    <lineage>
        <taxon>Eukaryota</taxon>
        <taxon>Metazoa</taxon>
        <taxon>Spiralia</taxon>
        <taxon>Lophotrochozoa</taxon>
        <taxon>Mollusca</taxon>
        <taxon>Gastropoda</taxon>
        <taxon>Heterobranchia</taxon>
        <taxon>Euthyneura</taxon>
        <taxon>Panpulmonata</taxon>
        <taxon>Eupulmonata</taxon>
        <taxon>Stylommatophora</taxon>
        <taxon>Helicina</taxon>
        <taxon>Helicoidea</taxon>
        <taxon>Geomitridae</taxon>
        <taxon>Candidula</taxon>
    </lineage>
</organism>
<keyword evidence="2" id="KW-1185">Reference proteome</keyword>
<evidence type="ECO:0000313" key="2">
    <source>
        <dbReference type="Proteomes" id="UP000678393"/>
    </source>
</evidence>